<evidence type="ECO:0000256" key="1">
    <source>
        <dbReference type="SAM" id="Phobius"/>
    </source>
</evidence>
<keyword evidence="3" id="KW-1185">Reference proteome</keyword>
<reference evidence="2" key="1">
    <citation type="submission" date="2011-09" db="EMBL/GenBank/DDBJ databases">
        <title>The permanent draft genome of Mucilaginibacter paludis DSM 18603.</title>
        <authorList>
            <consortium name="US DOE Joint Genome Institute (JGI-PGF)"/>
            <person name="Lucas S."/>
            <person name="Han J."/>
            <person name="Lapidus A."/>
            <person name="Bruce D."/>
            <person name="Goodwin L."/>
            <person name="Pitluck S."/>
            <person name="Peters L."/>
            <person name="Kyrpides N."/>
            <person name="Mavromatis K."/>
            <person name="Ivanova N."/>
            <person name="Mikhailova N."/>
            <person name="Held B."/>
            <person name="Detter J.C."/>
            <person name="Tapia R."/>
            <person name="Han C."/>
            <person name="Land M."/>
            <person name="Hauser L."/>
            <person name="Markowitz V."/>
            <person name="Cheng J.-F."/>
            <person name="Hugenholtz P."/>
            <person name="Woyke T."/>
            <person name="Wu D."/>
            <person name="Tindall B."/>
            <person name="Brambilla E."/>
            <person name="Klenk H.-P."/>
            <person name="Eisen J.A."/>
        </authorList>
    </citation>
    <scope>NUCLEOTIDE SEQUENCE [LARGE SCALE GENOMIC DNA]</scope>
    <source>
        <strain evidence="2">DSM 18603</strain>
    </source>
</reference>
<dbReference type="RefSeq" id="WP_008504167.1">
    <property type="nucleotide sequence ID" value="NZ_CM001403.1"/>
</dbReference>
<name>H1XZ37_9SPHI</name>
<dbReference type="EMBL" id="CM001403">
    <property type="protein sequence ID" value="EHQ24622.1"/>
    <property type="molecule type" value="Genomic_DNA"/>
</dbReference>
<evidence type="ECO:0000313" key="2">
    <source>
        <dbReference type="EMBL" id="EHQ24622.1"/>
    </source>
</evidence>
<dbReference type="HOGENOM" id="CLU_1530852_0_0_10"/>
<dbReference type="OrthoDB" id="792964at2"/>
<gene>
    <name evidence="2" type="ORF">Mucpa_0428</name>
</gene>
<dbReference type="AlphaFoldDB" id="H1XZ37"/>
<keyword evidence="1" id="KW-0472">Membrane</keyword>
<accession>H1XZ37</accession>
<keyword evidence="1" id="KW-0812">Transmembrane</keyword>
<keyword evidence="1" id="KW-1133">Transmembrane helix</keyword>
<organism evidence="2 3">
    <name type="scientific">Mucilaginibacter paludis DSM 18603</name>
    <dbReference type="NCBI Taxonomy" id="714943"/>
    <lineage>
        <taxon>Bacteria</taxon>
        <taxon>Pseudomonadati</taxon>
        <taxon>Bacteroidota</taxon>
        <taxon>Sphingobacteriia</taxon>
        <taxon>Sphingobacteriales</taxon>
        <taxon>Sphingobacteriaceae</taxon>
        <taxon>Mucilaginibacter</taxon>
    </lineage>
</organism>
<feature type="transmembrane region" description="Helical" evidence="1">
    <location>
        <begin position="6"/>
        <end position="25"/>
    </location>
</feature>
<sequence length="150" mass="16957">MFIHFSWLQYGVVAIAATAAYYAWVGWRYYRPEIRQLFAARSGDEELWEEEVYEPVGRAAGEEGSALINAEDMEFAEPLDMRGVIPDLLEEIKSLAGIAETKEDFLSLFKIIAAKYPQVAGSPQQGAVYAFIREHVAFQLTDSELNPLFQ</sequence>
<dbReference type="Proteomes" id="UP000002774">
    <property type="component" value="Chromosome"/>
</dbReference>
<protein>
    <submittedName>
        <fullName evidence="2">Uncharacterized protein</fullName>
    </submittedName>
</protein>
<dbReference type="STRING" id="714943.Mucpa_0428"/>
<evidence type="ECO:0000313" key="3">
    <source>
        <dbReference type="Proteomes" id="UP000002774"/>
    </source>
</evidence>
<proteinExistence type="predicted"/>